<feature type="transmembrane region" description="Helical" evidence="6">
    <location>
        <begin position="425"/>
        <end position="446"/>
    </location>
</feature>
<evidence type="ECO:0000313" key="8">
    <source>
        <dbReference type="Proteomes" id="UP000214666"/>
    </source>
</evidence>
<dbReference type="PIRSF" id="PIRSF038958">
    <property type="entry name" value="PG_synth_SpoVB"/>
    <property type="match status" value="1"/>
</dbReference>
<feature type="transmembrane region" description="Helical" evidence="6">
    <location>
        <begin position="550"/>
        <end position="570"/>
    </location>
</feature>
<evidence type="ECO:0000256" key="1">
    <source>
        <dbReference type="ARBA" id="ARBA00004651"/>
    </source>
</evidence>
<dbReference type="PANTHER" id="PTHR30250:SF29">
    <property type="entry name" value="POLYSACCHARIDE BIOSYNTHESIS PROTEIN C-TERMINAL DOMAIN-CONTAINING PROTEIN"/>
    <property type="match status" value="1"/>
</dbReference>
<evidence type="ECO:0000256" key="4">
    <source>
        <dbReference type="ARBA" id="ARBA00022989"/>
    </source>
</evidence>
<dbReference type="InterPro" id="IPR002797">
    <property type="entry name" value="Polysacc_synth"/>
</dbReference>
<feature type="transmembrane region" description="Helical" evidence="6">
    <location>
        <begin position="477"/>
        <end position="504"/>
    </location>
</feature>
<reference evidence="7 8" key="1">
    <citation type="submission" date="2017-03" db="EMBL/GenBank/DDBJ databases">
        <title>Complete genome sequence of Paenibacillus Kribbensis producing bioflocculants.</title>
        <authorList>
            <person name="Lee H.-G."/>
            <person name="Oh H.-M."/>
        </authorList>
    </citation>
    <scope>NUCLEOTIDE SEQUENCE [LARGE SCALE GENOMIC DNA]</scope>
    <source>
        <strain evidence="7 8">AM49</strain>
    </source>
</reference>
<dbReference type="PANTHER" id="PTHR30250">
    <property type="entry name" value="PST FAMILY PREDICTED COLANIC ACID TRANSPORTER"/>
    <property type="match status" value="1"/>
</dbReference>
<dbReference type="Pfam" id="PF01943">
    <property type="entry name" value="Polysacc_synt"/>
    <property type="match status" value="1"/>
</dbReference>
<keyword evidence="2" id="KW-1003">Cell membrane</keyword>
<evidence type="ECO:0000256" key="2">
    <source>
        <dbReference type="ARBA" id="ARBA00022475"/>
    </source>
</evidence>
<dbReference type="EMBL" id="CP020028">
    <property type="protein sequence ID" value="ASR49701.1"/>
    <property type="molecule type" value="Genomic_DNA"/>
</dbReference>
<protein>
    <submittedName>
        <fullName evidence="7">Uncharacterized protein</fullName>
    </submittedName>
</protein>
<organism evidence="7 8">
    <name type="scientific">Paenibacillus kribbensis</name>
    <dbReference type="NCBI Taxonomy" id="172713"/>
    <lineage>
        <taxon>Bacteria</taxon>
        <taxon>Bacillati</taxon>
        <taxon>Bacillota</taxon>
        <taxon>Bacilli</taxon>
        <taxon>Bacillales</taxon>
        <taxon>Paenibacillaceae</taxon>
        <taxon>Paenibacillus</taxon>
    </lineage>
</organism>
<dbReference type="GO" id="GO:0005886">
    <property type="term" value="C:plasma membrane"/>
    <property type="evidence" value="ECO:0007669"/>
    <property type="project" value="UniProtKB-SubCell"/>
</dbReference>
<feature type="transmembrane region" description="Helical" evidence="6">
    <location>
        <begin position="12"/>
        <end position="31"/>
    </location>
</feature>
<dbReference type="Proteomes" id="UP000214666">
    <property type="component" value="Chromosome"/>
</dbReference>
<evidence type="ECO:0000256" key="3">
    <source>
        <dbReference type="ARBA" id="ARBA00022692"/>
    </source>
</evidence>
<proteinExistence type="predicted"/>
<dbReference type="InterPro" id="IPR050833">
    <property type="entry name" value="Poly_Biosynth_Transport"/>
</dbReference>
<dbReference type="KEGG" id="pkb:B4V02_25010"/>
<sequence length="601" mass="62234">MQENRAASRLLRGAVILTLAAVASKLIGTLQKIPLQNIGGDGVFGIYNTVYPFYTLFITIAAAGFPAAISKFVAEYEAVGNRAAGQRVARLSSLVLGIFGLILGVLMYTCAPLISLWIDNAHVIPSVRAAAFAFLFVPVMAGLRGYFQGLQNMIPTAVSQVTEQAVRVSVMIVLLLLMLSQGAGADMIAAGAVFGSAAGGAAGLVVMLLFWRNHRKKLRRQEELSEQASQPVEKIGQMAIQETATGHAGARERTVDDVASGSRAVVSGVLESAAGAVRGQAGEAQGTESYGFLLKALLRYALPVCLGALAVPLINLVDTFTVPRLLKQEGLDDTAVMVAFGIYNRGLPLVQLVMMFATTLSALFIPSLAEARVTGGTELARRQCEQSLRWFWLLGLAAATGLIVLAVPVNVMLYADDTGSEIMRWMALTAVGGTLSIISAALLQGLGAVRAPALAMLAAAAAKALLNWLLVPQLGTAGAAIAGAAAYLLAAVINIALLARLVGLRGSWSASVLKPAALLAALACTAVAASWGTGAVLGALGWAAGGRATAAAESLLGVAAGAVVFVIGLARLRLITEAELVAVPKLGRPLAAVLRRLRVLA</sequence>
<dbReference type="InterPro" id="IPR024923">
    <property type="entry name" value="PG_synth_SpoVB"/>
</dbReference>
<feature type="transmembrane region" description="Helical" evidence="6">
    <location>
        <begin position="349"/>
        <end position="369"/>
    </location>
</feature>
<keyword evidence="8" id="KW-1185">Reference proteome</keyword>
<feature type="transmembrane region" description="Helical" evidence="6">
    <location>
        <begin position="390"/>
        <end position="413"/>
    </location>
</feature>
<keyword evidence="5 6" id="KW-0472">Membrane</keyword>
<evidence type="ECO:0000313" key="7">
    <source>
        <dbReference type="EMBL" id="ASR49701.1"/>
    </source>
</evidence>
<feature type="transmembrane region" description="Helical" evidence="6">
    <location>
        <begin position="297"/>
        <end position="317"/>
    </location>
</feature>
<comment type="subcellular location">
    <subcellularLocation>
        <location evidence="1">Cell membrane</location>
        <topology evidence="1">Multi-pass membrane protein</topology>
    </subcellularLocation>
</comment>
<feature type="transmembrane region" description="Helical" evidence="6">
    <location>
        <begin position="516"/>
        <end position="544"/>
    </location>
</feature>
<feature type="transmembrane region" description="Helical" evidence="6">
    <location>
        <begin position="164"/>
        <end position="182"/>
    </location>
</feature>
<dbReference type="RefSeq" id="WP_094156828.1">
    <property type="nucleotide sequence ID" value="NZ_CP020028.1"/>
</dbReference>
<feature type="transmembrane region" description="Helical" evidence="6">
    <location>
        <begin position="51"/>
        <end position="73"/>
    </location>
</feature>
<dbReference type="AlphaFoldDB" id="A0A222WV80"/>
<dbReference type="CDD" id="cd13124">
    <property type="entry name" value="MATE_SpoVB_like"/>
    <property type="match status" value="1"/>
</dbReference>
<name>A0A222WV80_9BACL</name>
<keyword evidence="3 6" id="KW-0812">Transmembrane</keyword>
<evidence type="ECO:0000256" key="5">
    <source>
        <dbReference type="ARBA" id="ARBA00023136"/>
    </source>
</evidence>
<gene>
    <name evidence="7" type="ORF">B4V02_25010</name>
</gene>
<keyword evidence="4 6" id="KW-1133">Transmembrane helix</keyword>
<dbReference type="OrthoDB" id="9775950at2"/>
<accession>A0A222WV80</accession>
<feature type="transmembrane region" description="Helical" evidence="6">
    <location>
        <begin position="94"/>
        <end position="118"/>
    </location>
</feature>
<dbReference type="STRING" id="172713.GCA_001705305_01487"/>
<feature type="transmembrane region" description="Helical" evidence="6">
    <location>
        <begin position="188"/>
        <end position="211"/>
    </location>
</feature>
<evidence type="ECO:0000256" key="6">
    <source>
        <dbReference type="SAM" id="Phobius"/>
    </source>
</evidence>
<feature type="transmembrane region" description="Helical" evidence="6">
    <location>
        <begin position="453"/>
        <end position="471"/>
    </location>
</feature>
<feature type="transmembrane region" description="Helical" evidence="6">
    <location>
        <begin position="124"/>
        <end position="143"/>
    </location>
</feature>